<dbReference type="PANTHER" id="PTHR47485:SF1">
    <property type="entry name" value="THYLAKOID LUMENAL 17.4 KDA PROTEIN, CHLOROPLASTIC"/>
    <property type="match status" value="1"/>
</dbReference>
<dbReference type="InterPro" id="IPR001646">
    <property type="entry name" value="5peptide_repeat"/>
</dbReference>
<dbReference type="RefSeq" id="WP_379485190.1">
    <property type="nucleotide sequence ID" value="NZ_JBHMCF010000057.1"/>
</dbReference>
<dbReference type="Gene3D" id="2.160.20.80">
    <property type="entry name" value="E3 ubiquitin-protein ligase SopA"/>
    <property type="match status" value="1"/>
</dbReference>
<dbReference type="Proteomes" id="UP001589568">
    <property type="component" value="Unassembled WGS sequence"/>
</dbReference>
<proteinExistence type="predicted"/>
<dbReference type="Pfam" id="PF00805">
    <property type="entry name" value="Pentapeptide"/>
    <property type="match status" value="3"/>
</dbReference>
<reference evidence="3 4" key="1">
    <citation type="submission" date="2024-09" db="EMBL/GenBank/DDBJ databases">
        <authorList>
            <person name="Sun Q."/>
            <person name="Mori K."/>
        </authorList>
    </citation>
    <scope>NUCLEOTIDE SEQUENCE [LARGE SCALE GENOMIC DNA]</scope>
    <source>
        <strain evidence="3 4">JCM 3324</strain>
    </source>
</reference>
<keyword evidence="2" id="KW-0812">Transmembrane</keyword>
<protein>
    <submittedName>
        <fullName evidence="3">Pentapeptide repeat-containing protein</fullName>
    </submittedName>
</protein>
<dbReference type="SUPFAM" id="SSF141571">
    <property type="entry name" value="Pentapeptide repeat-like"/>
    <property type="match status" value="1"/>
</dbReference>
<accession>A0ABV5P2T4</accession>
<comment type="caution">
    <text evidence="3">The sequence shown here is derived from an EMBL/GenBank/DDBJ whole genome shotgun (WGS) entry which is preliminary data.</text>
</comment>
<keyword evidence="4" id="KW-1185">Reference proteome</keyword>
<keyword evidence="2" id="KW-1133">Transmembrane helix</keyword>
<feature type="transmembrane region" description="Helical" evidence="2">
    <location>
        <begin position="124"/>
        <end position="144"/>
    </location>
</feature>
<keyword evidence="1" id="KW-0677">Repeat</keyword>
<keyword evidence="2" id="KW-0472">Membrane</keyword>
<sequence length="385" mass="41184">MTPRRARLHRALIWPTGVLIPTVIATAILALSPEIDAWWARILQNFEGIADLDYALARYPLAFIAVLTGVTVSASAIRLVVASRRRSLPPLPLLTPDQVEDLKRNPKDHFDALIAERSTRLQRASTWGVALGLVFTAGSLAYTARSLETSQEGQITDRYTKAIEQLGSKKIDVRLGAIYALGRLAHDSERDRETIGDVLSAYVREHDPKPKAKTPEQPDTDVQAALTVLGGLGGSAADPSRPRTACPCRLWGARIPAAQLIGHNLRDADLTRADLTGADLAGADLAGADLTDADLTRANLENADLENANLIGAKLTAAYLAGADLHRVYLFEANLRDAVLGGADLRGANLAGADLRGADLTGVKTDDATNLPSYVKTDDATKLPS</sequence>
<dbReference type="EMBL" id="JBHMCF010000057">
    <property type="protein sequence ID" value="MFB9476822.1"/>
    <property type="molecule type" value="Genomic_DNA"/>
</dbReference>
<organism evidence="3 4">
    <name type="scientific">Nonomuraea salmonea</name>
    <dbReference type="NCBI Taxonomy" id="46181"/>
    <lineage>
        <taxon>Bacteria</taxon>
        <taxon>Bacillati</taxon>
        <taxon>Actinomycetota</taxon>
        <taxon>Actinomycetes</taxon>
        <taxon>Streptosporangiales</taxon>
        <taxon>Streptosporangiaceae</taxon>
        <taxon>Nonomuraea</taxon>
    </lineage>
</organism>
<evidence type="ECO:0000313" key="4">
    <source>
        <dbReference type="Proteomes" id="UP001589568"/>
    </source>
</evidence>
<evidence type="ECO:0000256" key="1">
    <source>
        <dbReference type="ARBA" id="ARBA00022737"/>
    </source>
</evidence>
<dbReference type="PANTHER" id="PTHR47485">
    <property type="entry name" value="THYLAKOID LUMENAL 17.4 KDA PROTEIN, CHLOROPLASTIC"/>
    <property type="match status" value="1"/>
</dbReference>
<feature type="transmembrane region" description="Helical" evidence="2">
    <location>
        <begin position="12"/>
        <end position="31"/>
    </location>
</feature>
<gene>
    <name evidence="3" type="ORF">ACFFR3_45660</name>
</gene>
<name>A0ABV5P2T4_9ACTN</name>
<evidence type="ECO:0000256" key="2">
    <source>
        <dbReference type="SAM" id="Phobius"/>
    </source>
</evidence>
<evidence type="ECO:0000313" key="3">
    <source>
        <dbReference type="EMBL" id="MFB9476822.1"/>
    </source>
</evidence>
<feature type="transmembrane region" description="Helical" evidence="2">
    <location>
        <begin position="61"/>
        <end position="81"/>
    </location>
</feature>